<evidence type="ECO:0000256" key="12">
    <source>
        <dbReference type="SAM" id="SignalP"/>
    </source>
</evidence>
<feature type="transmembrane region" description="Helical" evidence="11">
    <location>
        <begin position="28"/>
        <end position="47"/>
    </location>
</feature>
<keyword evidence="13" id="KW-0496">Mitochondrion</keyword>
<evidence type="ECO:0000256" key="8">
    <source>
        <dbReference type="ARBA" id="ARBA00023136"/>
    </source>
</evidence>
<dbReference type="GO" id="GO:0008137">
    <property type="term" value="F:NADH dehydrogenase (ubiquinone) activity"/>
    <property type="evidence" value="ECO:0007669"/>
    <property type="project" value="UniProtKB-EC"/>
</dbReference>
<dbReference type="AlphaFoldDB" id="E3SX81"/>
<keyword evidence="7" id="KW-0520">NAD</keyword>
<dbReference type="Pfam" id="PF00420">
    <property type="entry name" value="Oxidored_q2"/>
    <property type="match status" value="1"/>
</dbReference>
<evidence type="ECO:0000256" key="7">
    <source>
        <dbReference type="ARBA" id="ARBA00023027"/>
    </source>
</evidence>
<reference evidence="13" key="1">
    <citation type="journal article" date="2012" name="Mol. Phylogenet. Evol.">
        <title>Multiple rearrangements in mitochondrial genomes of Isopoda and phylogenetic implications.</title>
        <authorList>
            <person name="Kilpert F."/>
            <person name="Held C."/>
            <person name="Podsiadlowski L."/>
        </authorList>
    </citation>
    <scope>NUCLEOTIDE SEQUENCE</scope>
</reference>
<comment type="catalytic activity">
    <reaction evidence="10">
        <text>a ubiquinone + NADH + 5 H(+)(in) = a ubiquinol + NAD(+) + 4 H(+)(out)</text>
        <dbReference type="Rhea" id="RHEA:29091"/>
        <dbReference type="Rhea" id="RHEA-COMP:9565"/>
        <dbReference type="Rhea" id="RHEA-COMP:9566"/>
        <dbReference type="ChEBI" id="CHEBI:15378"/>
        <dbReference type="ChEBI" id="CHEBI:16389"/>
        <dbReference type="ChEBI" id="CHEBI:17976"/>
        <dbReference type="ChEBI" id="CHEBI:57540"/>
        <dbReference type="ChEBI" id="CHEBI:57945"/>
        <dbReference type="EC" id="7.1.1.2"/>
    </reaction>
</comment>
<comment type="subcellular location">
    <subcellularLocation>
        <location evidence="1">Membrane</location>
        <topology evidence="1">Multi-pass membrane protein</topology>
    </subcellularLocation>
</comment>
<evidence type="ECO:0000256" key="11">
    <source>
        <dbReference type="SAM" id="Phobius"/>
    </source>
</evidence>
<evidence type="ECO:0000256" key="6">
    <source>
        <dbReference type="ARBA" id="ARBA00022989"/>
    </source>
</evidence>
<accession>E3SX81</accession>
<dbReference type="Gene3D" id="1.10.287.3510">
    <property type="match status" value="1"/>
</dbReference>
<evidence type="ECO:0000256" key="3">
    <source>
        <dbReference type="ARBA" id="ARBA00016612"/>
    </source>
</evidence>
<evidence type="ECO:0000256" key="2">
    <source>
        <dbReference type="ARBA" id="ARBA00010519"/>
    </source>
</evidence>
<dbReference type="GO" id="GO:0016020">
    <property type="term" value="C:membrane"/>
    <property type="evidence" value="ECO:0007669"/>
    <property type="project" value="UniProtKB-SubCell"/>
</dbReference>
<keyword evidence="8 11" id="KW-0472">Membrane</keyword>
<dbReference type="InterPro" id="IPR039428">
    <property type="entry name" value="NUOK/Mnh_C1-like"/>
</dbReference>
<comment type="similarity">
    <text evidence="2">Belongs to the complex I subunit 4L family.</text>
</comment>
<keyword evidence="4 11" id="KW-0812">Transmembrane</keyword>
<evidence type="ECO:0000313" key="13">
    <source>
        <dbReference type="EMBL" id="ADA69764.1"/>
    </source>
</evidence>
<keyword evidence="5" id="KW-1278">Translocase</keyword>
<name>E3SX81_EURPU</name>
<gene>
    <name evidence="13" type="primary">ND4L</name>
</gene>
<keyword evidence="6 11" id="KW-1133">Transmembrane helix</keyword>
<evidence type="ECO:0000256" key="10">
    <source>
        <dbReference type="ARBA" id="ARBA00049551"/>
    </source>
</evidence>
<feature type="transmembrane region" description="Helical" evidence="11">
    <location>
        <begin position="59"/>
        <end position="80"/>
    </location>
</feature>
<feature type="signal peptide" evidence="12">
    <location>
        <begin position="1"/>
        <end position="19"/>
    </location>
</feature>
<organism evidence="13">
    <name type="scientific">Eurydice pulchra</name>
    <name type="common">Speckled sea louse</name>
    <dbReference type="NCBI Taxonomy" id="155694"/>
    <lineage>
        <taxon>Eukaryota</taxon>
        <taxon>Metazoa</taxon>
        <taxon>Ecdysozoa</taxon>
        <taxon>Arthropoda</taxon>
        <taxon>Crustacea</taxon>
        <taxon>Multicrustacea</taxon>
        <taxon>Malacostraca</taxon>
        <taxon>Eumalacostraca</taxon>
        <taxon>Peracarida</taxon>
        <taxon>Isopoda</taxon>
        <taxon>Cirolanidae</taxon>
        <taxon>Eurydice</taxon>
    </lineage>
</organism>
<evidence type="ECO:0000256" key="4">
    <source>
        <dbReference type="ARBA" id="ARBA00022692"/>
    </source>
</evidence>
<evidence type="ECO:0000256" key="5">
    <source>
        <dbReference type="ARBA" id="ARBA00022967"/>
    </source>
</evidence>
<evidence type="ECO:0000256" key="9">
    <source>
        <dbReference type="ARBA" id="ARBA00031586"/>
    </source>
</evidence>
<keyword evidence="12" id="KW-0732">Signal</keyword>
<protein>
    <recommendedName>
        <fullName evidence="3">NADH-ubiquinone oxidoreductase chain 4L</fullName>
    </recommendedName>
    <alternativeName>
        <fullName evidence="9">NADH dehydrogenase subunit 4L</fullName>
    </alternativeName>
</protein>
<geneLocation type="mitochondrion" evidence="13"/>
<proteinExistence type="inferred from homology"/>
<evidence type="ECO:0000256" key="1">
    <source>
        <dbReference type="ARBA" id="ARBA00004141"/>
    </source>
</evidence>
<dbReference type="EMBL" id="GU130253">
    <property type="protein sequence ID" value="ADA69764.1"/>
    <property type="molecule type" value="Genomic_DNA"/>
</dbReference>
<sequence>MFILVFLTSLLMFASGLSAFVSNRSHILTSLIALELMALALFSALNLGAALSPSESYLALLYLALAVCEGALGLGILVAFSTAKGSDSILLASSLQW</sequence>
<feature type="chain" id="PRO_5003180013" description="NADH-ubiquinone oxidoreductase chain 4L" evidence="12">
    <location>
        <begin position="20"/>
        <end position="97"/>
    </location>
</feature>